<protein>
    <recommendedName>
        <fullName evidence="4">DUF4386 family protein</fullName>
    </recommendedName>
</protein>
<dbReference type="AlphaFoldDB" id="A0A7M1SPS6"/>
<evidence type="ECO:0000256" key="1">
    <source>
        <dbReference type="SAM" id="Phobius"/>
    </source>
</evidence>
<feature type="transmembrane region" description="Helical" evidence="1">
    <location>
        <begin position="12"/>
        <end position="30"/>
    </location>
</feature>
<name>A0A7M1SPS6_9MICO</name>
<feature type="transmembrane region" description="Helical" evidence="1">
    <location>
        <begin position="187"/>
        <end position="205"/>
    </location>
</feature>
<evidence type="ECO:0000313" key="3">
    <source>
        <dbReference type="Proteomes" id="UP000593758"/>
    </source>
</evidence>
<dbReference type="KEGG" id="halt:IM660_12820"/>
<sequence>MYIITTTLSRAAGICAIITGLIFGGIQFIHPVDEAASVPTTMWAVTGYLTFTMAVCGMVAVTGLYLRQVQASGILGLVGALMLGIFYLLTSAFTFAETLILPAVADEAPRFVENFLGIFNGAGTDGTLGALEVISPVAGGLYLLGGVVFGLASLRAGIFPRWASILLALGAIVPVLTAFLPHAVNRFAALPVGIALIGLGLFLWAQRAPAPAESEPRLG</sequence>
<accession>A0A7M1SPS6</accession>
<feature type="transmembrane region" description="Helical" evidence="1">
    <location>
        <begin position="73"/>
        <end position="96"/>
    </location>
</feature>
<evidence type="ECO:0000313" key="2">
    <source>
        <dbReference type="EMBL" id="QOR69559.1"/>
    </source>
</evidence>
<proteinExistence type="predicted"/>
<dbReference type="EMBL" id="CP063169">
    <property type="protein sequence ID" value="QOR69559.1"/>
    <property type="molecule type" value="Genomic_DNA"/>
</dbReference>
<keyword evidence="1" id="KW-1133">Transmembrane helix</keyword>
<organism evidence="2 3">
    <name type="scientific">Ruania alkalisoli</name>
    <dbReference type="NCBI Taxonomy" id="2779775"/>
    <lineage>
        <taxon>Bacteria</taxon>
        <taxon>Bacillati</taxon>
        <taxon>Actinomycetota</taxon>
        <taxon>Actinomycetes</taxon>
        <taxon>Micrococcales</taxon>
        <taxon>Ruaniaceae</taxon>
        <taxon>Ruania</taxon>
    </lineage>
</organism>
<feature type="transmembrane region" description="Helical" evidence="1">
    <location>
        <begin position="42"/>
        <end position="66"/>
    </location>
</feature>
<keyword evidence="3" id="KW-1185">Reference proteome</keyword>
<dbReference type="RefSeq" id="WP_193496023.1">
    <property type="nucleotide sequence ID" value="NZ_CP063169.1"/>
</dbReference>
<evidence type="ECO:0008006" key="4">
    <source>
        <dbReference type="Google" id="ProtNLM"/>
    </source>
</evidence>
<feature type="transmembrane region" description="Helical" evidence="1">
    <location>
        <begin position="161"/>
        <end position="181"/>
    </location>
</feature>
<keyword evidence="1" id="KW-0472">Membrane</keyword>
<reference evidence="2 3" key="1">
    <citation type="submission" date="2020-10" db="EMBL/GenBank/DDBJ databases">
        <title>Haloactinobacterium sp. RN3S43, a bacterium isolated from saline soil.</title>
        <authorList>
            <person name="Sun J.-Q."/>
        </authorList>
    </citation>
    <scope>NUCLEOTIDE SEQUENCE [LARGE SCALE GENOMIC DNA]</scope>
    <source>
        <strain evidence="2 3">RN3S43</strain>
    </source>
</reference>
<dbReference type="Proteomes" id="UP000593758">
    <property type="component" value="Chromosome"/>
</dbReference>
<keyword evidence="1" id="KW-0812">Transmembrane</keyword>
<gene>
    <name evidence="2" type="ORF">IM660_12820</name>
</gene>
<feature type="transmembrane region" description="Helical" evidence="1">
    <location>
        <begin position="133"/>
        <end position="154"/>
    </location>
</feature>